<sequence length="792" mass="91766">MLKSSLRLQRRLVLKVFVVLFLCCTISIFYHSATNTSGVTRYKKNLEKSMKLKFNYLYNNFLSSHLNLDSNKLFRTKFEFIKKEKLENDWNNELWYINEDVLQNLPVEVSIPPFYYKNKVAKPPILPFDPRFTLAVYYKYLEKQHTSNPVPFHWADWVDLSKLHKYVLNTEEDDFCKRLFDLSEHEELIKDSKMKPVDQYCLLSDKTPLGFEITDFSGPQSPSNRELLGKAYLYSKAPSPVKIIFLGSDDEKGSIQADVQSYSVNDYRNGLLHNSMIKDLLDAKAIDANVPLNVVKTFEDLFTKTTSTVENAQLKGQSIEIPPESFYVSGMNVISELEQKPSLSETEKNYLDSMRFSTSTNDPPKFFNEAILLAKTPQKWLGEHYDWRFFNGLTVGNEEQLLSLHRLVKNYLNFARQNGIITWIAHGSLLSWYWNGIAFPWDTDIDVQVPISELHKLGRHFNQTIIVENAGDRNYNFDGLGRYFVDVGSSITHRTKGNGNNNIDARFIDIDTGLYIDITGLSISETPAPSRYDNFINMDPVKKAVVDEHIVNGQLNHVVKNQQLRAYNCRNNHFSTYEELSPLMLTLVENQLSYIPKNFALNLNYEYDVKGLTEKNYRDYIYLNNFRLWAKTQNILDYQSSPARWVKQYNSKLNNPKSKNGEETQKKKFSSKRVVGVAEKLAIGQLTVSDHLNLLQKNDVFKEVYKTLQFTKFHEMEMEKLLRSDMNGVTKLLDQYKAQANVGGGLRPDIFMNKLQHETDKQNFVKEANKIAKLSEVYQKLKKASKEKTESN</sequence>
<dbReference type="eggNOG" id="ENOG502QREF">
    <property type="taxonomic scope" value="Eukaryota"/>
</dbReference>
<dbReference type="OrthoDB" id="444255at2759"/>
<gene>
    <name evidence="7" type="primary">MNN4.3</name>
    <name evidence="7" type="ORF">PICST_57784</name>
</gene>
<dbReference type="GO" id="GO:0016020">
    <property type="term" value="C:membrane"/>
    <property type="evidence" value="ECO:0007669"/>
    <property type="project" value="UniProtKB-SubCell"/>
</dbReference>
<dbReference type="InterPro" id="IPR009644">
    <property type="entry name" value="FKTN/MNN4/W02B3.4-1"/>
</dbReference>
<dbReference type="AlphaFoldDB" id="A3LRQ1"/>
<evidence type="ECO:0000256" key="3">
    <source>
        <dbReference type="ARBA" id="ARBA00022989"/>
    </source>
</evidence>
<dbReference type="Pfam" id="PF04991">
    <property type="entry name" value="LicD"/>
    <property type="match status" value="1"/>
</dbReference>
<evidence type="ECO:0000256" key="5">
    <source>
        <dbReference type="SAM" id="Phobius"/>
    </source>
</evidence>
<proteinExistence type="predicted"/>
<dbReference type="PANTHER" id="PTHR15407">
    <property type="entry name" value="FUKUTIN-RELATED"/>
    <property type="match status" value="1"/>
</dbReference>
<dbReference type="FunCoup" id="A3LRQ1">
    <property type="interactions" value="111"/>
</dbReference>
<dbReference type="OMA" id="THRTKGN"/>
<evidence type="ECO:0000256" key="1">
    <source>
        <dbReference type="ARBA" id="ARBA00004167"/>
    </source>
</evidence>
<evidence type="ECO:0000313" key="7">
    <source>
        <dbReference type="EMBL" id="ABN65424.2"/>
    </source>
</evidence>
<keyword evidence="2 5" id="KW-0812">Transmembrane</keyword>
<evidence type="ECO:0000256" key="2">
    <source>
        <dbReference type="ARBA" id="ARBA00022692"/>
    </source>
</evidence>
<comment type="subcellular location">
    <subcellularLocation>
        <location evidence="1">Membrane</location>
        <topology evidence="1">Single-pass membrane protein</topology>
    </subcellularLocation>
</comment>
<dbReference type="InParanoid" id="A3LRQ1"/>
<feature type="domain" description="LicD/FKTN/FKRP nucleotidyltransferase" evidence="6">
    <location>
        <begin position="415"/>
        <end position="540"/>
    </location>
</feature>
<keyword evidence="4 5" id="KW-0472">Membrane</keyword>
<dbReference type="RefSeq" id="XP_001383453.2">
    <property type="nucleotide sequence ID" value="XM_001383416.1"/>
</dbReference>
<dbReference type="InterPro" id="IPR007074">
    <property type="entry name" value="LicD/FKTN/FKRP_NTP_transf"/>
</dbReference>
<dbReference type="EMBL" id="CP000497">
    <property type="protein sequence ID" value="ABN65424.2"/>
    <property type="molecule type" value="Genomic_DNA"/>
</dbReference>
<evidence type="ECO:0000313" key="8">
    <source>
        <dbReference type="Proteomes" id="UP000002258"/>
    </source>
</evidence>
<evidence type="ECO:0000256" key="4">
    <source>
        <dbReference type="ARBA" id="ARBA00023136"/>
    </source>
</evidence>
<organism evidence="7 8">
    <name type="scientific">Scheffersomyces stipitis (strain ATCC 58785 / CBS 6054 / NBRC 10063 / NRRL Y-11545)</name>
    <name type="common">Yeast</name>
    <name type="synonym">Pichia stipitis</name>
    <dbReference type="NCBI Taxonomy" id="322104"/>
    <lineage>
        <taxon>Eukaryota</taxon>
        <taxon>Fungi</taxon>
        <taxon>Dikarya</taxon>
        <taxon>Ascomycota</taxon>
        <taxon>Saccharomycotina</taxon>
        <taxon>Pichiomycetes</taxon>
        <taxon>Debaryomycetaceae</taxon>
        <taxon>Scheffersomyces</taxon>
    </lineage>
</organism>
<dbReference type="KEGG" id="pic:PICST_57784"/>
<dbReference type="PANTHER" id="PTHR15407:SF28">
    <property type="entry name" value="RIBITOL-5-PHOSPHATE TRANSFERASE FKTN"/>
    <property type="match status" value="1"/>
</dbReference>
<accession>A3LRQ1</accession>
<dbReference type="GeneID" id="4838230"/>
<keyword evidence="8" id="KW-1185">Reference proteome</keyword>
<protein>
    <submittedName>
        <fullName evidence="7">Regulator of cell wall mannosyl phosphorylation</fullName>
    </submittedName>
</protein>
<reference evidence="7 8" key="1">
    <citation type="journal article" date="2007" name="Nat. Biotechnol.">
        <title>Genome sequence of the lignocellulose-bioconverting and xylose-fermenting yeast Pichia stipitis.</title>
        <authorList>
            <person name="Jeffries T.W."/>
            <person name="Grigoriev I.V."/>
            <person name="Grimwood J."/>
            <person name="Laplaza J.M."/>
            <person name="Aerts A."/>
            <person name="Salamov A."/>
            <person name="Schmutz J."/>
            <person name="Lindquist E."/>
            <person name="Dehal P."/>
            <person name="Shapiro H."/>
            <person name="Jin Y.S."/>
            <person name="Passoth V."/>
            <person name="Richardson P.M."/>
        </authorList>
    </citation>
    <scope>NUCLEOTIDE SEQUENCE [LARGE SCALE GENOMIC DNA]</scope>
    <source>
        <strain evidence="8">ATCC 58785 / CBS 6054 / NBRC 10063 / NRRL Y-11545</strain>
    </source>
</reference>
<name>A3LRQ1_PICST</name>
<keyword evidence="3 5" id="KW-1133">Transmembrane helix</keyword>
<dbReference type="Proteomes" id="UP000002258">
    <property type="component" value="Chromosome 3"/>
</dbReference>
<dbReference type="HOGENOM" id="CLU_008074_1_0_1"/>
<evidence type="ECO:0000259" key="6">
    <source>
        <dbReference type="Pfam" id="PF04991"/>
    </source>
</evidence>
<dbReference type="GO" id="GO:0009100">
    <property type="term" value="P:glycoprotein metabolic process"/>
    <property type="evidence" value="ECO:0007669"/>
    <property type="project" value="UniProtKB-ARBA"/>
</dbReference>
<feature type="transmembrane region" description="Helical" evidence="5">
    <location>
        <begin position="12"/>
        <end position="33"/>
    </location>
</feature>